<keyword evidence="2" id="KW-0472">Membrane</keyword>
<dbReference type="Gene3D" id="1.10.287.210">
    <property type="match status" value="1"/>
</dbReference>
<dbReference type="SUPFAM" id="SSF58069">
    <property type="entry name" value="Virus ectodomain"/>
    <property type="match status" value="1"/>
</dbReference>
<protein>
    <recommendedName>
        <fullName evidence="4">Envelope glycoprotein</fullName>
    </recommendedName>
</protein>
<dbReference type="Ensembl" id="ENSUMAT00000004401.1">
    <property type="protein sequence ID" value="ENSUMAP00000003585.1"/>
    <property type="gene ID" value="ENSUMAG00000002981.1"/>
</dbReference>
<evidence type="ECO:0000256" key="2">
    <source>
        <dbReference type="SAM" id="Phobius"/>
    </source>
</evidence>
<feature type="compositionally biased region" description="Polar residues" evidence="1">
    <location>
        <begin position="233"/>
        <end position="248"/>
    </location>
</feature>
<proteinExistence type="predicted"/>
<dbReference type="SUPFAM" id="SSF49830">
    <property type="entry name" value="ENV polyprotein, receptor-binding domain"/>
    <property type="match status" value="1"/>
</dbReference>
<feature type="transmembrane region" description="Helical" evidence="2">
    <location>
        <begin position="452"/>
        <end position="477"/>
    </location>
</feature>
<keyword evidence="2" id="KW-1133">Transmembrane helix</keyword>
<dbReference type="InterPro" id="IPR018154">
    <property type="entry name" value="TLV/ENV_coat_polyprotein"/>
</dbReference>
<accession>A0A452T759</accession>
<name>A0A452T759_URSMA</name>
<feature type="region of interest" description="Disordered" evidence="1">
    <location>
        <begin position="231"/>
        <end position="250"/>
    </location>
</feature>
<evidence type="ECO:0000313" key="3">
    <source>
        <dbReference type="Ensembl" id="ENSUMAP00000003585"/>
    </source>
</evidence>
<dbReference type="OMA" id="PWFTTLI"/>
<dbReference type="InterPro" id="IPR008981">
    <property type="entry name" value="FMuLV_rcpt-bd"/>
</dbReference>
<keyword evidence="2" id="KW-0812">Transmembrane</keyword>
<organism evidence="3">
    <name type="scientific">Ursus maritimus</name>
    <name type="common">Polar bear</name>
    <name type="synonym">Thalarctos maritimus</name>
    <dbReference type="NCBI Taxonomy" id="29073"/>
    <lineage>
        <taxon>Eukaryota</taxon>
        <taxon>Metazoa</taxon>
        <taxon>Chordata</taxon>
        <taxon>Craniata</taxon>
        <taxon>Vertebrata</taxon>
        <taxon>Euteleostomi</taxon>
        <taxon>Mammalia</taxon>
        <taxon>Eutheria</taxon>
        <taxon>Laurasiatheria</taxon>
        <taxon>Carnivora</taxon>
        <taxon>Caniformia</taxon>
        <taxon>Ursidae</taxon>
        <taxon>Ursus</taxon>
    </lineage>
</organism>
<evidence type="ECO:0008006" key="4">
    <source>
        <dbReference type="Google" id="ProtNLM"/>
    </source>
</evidence>
<dbReference type="Gene3D" id="3.90.310.10">
    <property type="entry name" value="ENV polyprotein, receptor-binding domain"/>
    <property type="match status" value="1"/>
</dbReference>
<feature type="transmembrane region" description="Helical" evidence="2">
    <location>
        <begin position="584"/>
        <end position="610"/>
    </location>
</feature>
<dbReference type="PANTHER" id="PTHR10424">
    <property type="entry name" value="VIRAL ENVELOPE PROTEIN"/>
    <property type="match status" value="1"/>
</dbReference>
<dbReference type="AlphaFoldDB" id="A0A452T759"/>
<sequence length="645" mass="72189">MASRLGFMRLTSRRPPPTRIGLWKRLTTPSNSVCAACMLLMLIQLPISSLNPHGPLTLTWEITSQLGAPIWSISSNVPLWAWWPNLYPDLCRLVSGLDAWDILDEQNIACRDPMAKHRLKTDPFYICPKDGRTRAIVRKCGGFDHYFCKSWGCETTGVAPWKPTSSWDLISVTRGNATTLNVTFTNKGKVSRDWLKGRTWGFRFYITGTDPGFTFTVRLRADPLRTVPIGPNQILSNQSRGPSPNDSHGLTADLLPRRHPFLNSSLKTYHPEQRLFSIVQGAYTALNHTSSNLTQACWLCLSSIPPYYQGIVHSGNYTVSGGDDRCNWGKPGKLTLTEIFGQGLCIGNPTPEYQPLCSKTHVISGANITENTTIIHENVTSKYLVPLGGWWACNTGLTPCLHTSIFNQSADFCIMIQLLPKVTYYETAPFEDRFDSYRQGGSLIRDRHKRELISISLAVLLGLGIAAGIGTGAAALVQGSQSYQELRMSIDEDLKVLEQSITHLEKSLTSLSEVVLQNRRGLDLLFLQQGGVCVALNEECCFYSDHSGVIKDSMTKLRQRLVERRKEREASQGWFQGWFNKTPWLTTLISALTGPLLIILLLLTLGPCVLNRLIQFVRSQVSTVQLFMLRHEYQELNPSEDPTIP</sequence>
<dbReference type="GeneTree" id="ENSGT00690000102286"/>
<dbReference type="Pfam" id="PF00429">
    <property type="entry name" value="TLV_coat"/>
    <property type="match status" value="1"/>
</dbReference>
<evidence type="ECO:0000256" key="1">
    <source>
        <dbReference type="SAM" id="MobiDB-lite"/>
    </source>
</evidence>
<reference evidence="3" key="1">
    <citation type="submission" date="2019-03" db="UniProtKB">
        <authorList>
            <consortium name="Ensembl"/>
        </authorList>
    </citation>
    <scope>IDENTIFICATION</scope>
</reference>
<dbReference type="PANTHER" id="PTHR10424:SF82">
    <property type="entry name" value="ENVELOPE GLYCOPROTEIN-RELATED"/>
    <property type="match status" value="1"/>
</dbReference>
<dbReference type="CDD" id="cd09851">
    <property type="entry name" value="HTLV-1-like_HR1-HR2"/>
    <property type="match status" value="1"/>
</dbReference>